<keyword evidence="13 15" id="KW-0326">Glycosidase</keyword>
<evidence type="ECO:0000256" key="16">
    <source>
        <dbReference type="SAM" id="SignalP"/>
    </source>
</evidence>
<dbReference type="CAZy" id="GH13">
    <property type="family name" value="Glycoside Hydrolase Family 13"/>
</dbReference>
<dbReference type="SMR" id="Q8I9K5"/>
<evidence type="ECO:0000256" key="11">
    <source>
        <dbReference type="ARBA" id="ARBA00023214"/>
    </source>
</evidence>
<dbReference type="SMART" id="SM00642">
    <property type="entry name" value="Aamy"/>
    <property type="match status" value="1"/>
</dbReference>
<dbReference type="Pfam" id="PF00128">
    <property type="entry name" value="Alpha-amylase"/>
    <property type="match status" value="1"/>
</dbReference>
<dbReference type="Gene3D" id="3.20.20.80">
    <property type="entry name" value="Glycosidases"/>
    <property type="match status" value="1"/>
</dbReference>
<evidence type="ECO:0000256" key="5">
    <source>
        <dbReference type="ARBA" id="ARBA00011245"/>
    </source>
</evidence>
<evidence type="ECO:0000256" key="15">
    <source>
        <dbReference type="RuleBase" id="RU361134"/>
    </source>
</evidence>
<protein>
    <recommendedName>
        <fullName evidence="6 15">Alpha-amylase</fullName>
        <ecNumber evidence="6 15">3.2.1.1</ecNumber>
    </recommendedName>
</protein>
<dbReference type="InterPro" id="IPR013780">
    <property type="entry name" value="Glyco_hydro_b"/>
</dbReference>
<comment type="catalytic activity">
    <reaction evidence="1 15">
        <text>Endohydrolysis of (1-&gt;4)-alpha-D-glucosidic linkages in polysaccharides containing three or more (1-&gt;4)-alpha-linked D-glucose units.</text>
        <dbReference type="EC" id="3.2.1.1"/>
    </reaction>
</comment>
<feature type="chain" id="PRO_5004308502" description="Alpha-amylase" evidence="16">
    <location>
        <begin position="19"/>
        <end position="491"/>
    </location>
</feature>
<evidence type="ECO:0000256" key="6">
    <source>
        <dbReference type="ARBA" id="ARBA00012595"/>
    </source>
</evidence>
<evidence type="ECO:0000256" key="9">
    <source>
        <dbReference type="ARBA" id="ARBA00022837"/>
    </source>
</evidence>
<evidence type="ECO:0000256" key="3">
    <source>
        <dbReference type="ARBA" id="ARBA00001923"/>
    </source>
</evidence>
<gene>
    <name evidence="19" type="primary">Amylag2</name>
</gene>
<keyword evidence="11" id="KW-0868">Chloride</keyword>
<dbReference type="SMART" id="SM00632">
    <property type="entry name" value="Aamy_C"/>
    <property type="match status" value="1"/>
</dbReference>
<dbReference type="InterPro" id="IPR017853">
    <property type="entry name" value="GH"/>
</dbReference>
<keyword evidence="16" id="KW-0732">Signal</keyword>
<dbReference type="InterPro" id="IPR031319">
    <property type="entry name" value="A-amylase_C"/>
</dbReference>
<comment type="subunit">
    <text evidence="5">Monomer.</text>
</comment>
<comment type="similarity">
    <text evidence="4 14">Belongs to the glycosyl hydrolase 13 family.</text>
</comment>
<organism evidence="19">
    <name type="scientific">Anthonomus grandis</name>
    <name type="common">Mexican cotton boll weevil</name>
    <name type="synonym">Anthonomus thurberiae</name>
    <dbReference type="NCBI Taxonomy" id="7044"/>
    <lineage>
        <taxon>Eukaryota</taxon>
        <taxon>Metazoa</taxon>
        <taxon>Ecdysozoa</taxon>
        <taxon>Arthropoda</taxon>
        <taxon>Hexapoda</taxon>
        <taxon>Insecta</taxon>
        <taxon>Pterygota</taxon>
        <taxon>Neoptera</taxon>
        <taxon>Endopterygota</taxon>
        <taxon>Coleoptera</taxon>
        <taxon>Polyphaga</taxon>
        <taxon>Cucujiformia</taxon>
        <taxon>Curculionidae</taxon>
        <taxon>Curculioninae</taxon>
        <taxon>Anthonomini</taxon>
        <taxon>Anthonomus</taxon>
    </lineage>
</organism>
<comment type="cofactor">
    <cofactor evidence="2">
        <name>Ca(2+)</name>
        <dbReference type="ChEBI" id="CHEBI:29108"/>
    </cofactor>
</comment>
<dbReference type="Pfam" id="PF02806">
    <property type="entry name" value="Alpha-amylase_C"/>
    <property type="match status" value="1"/>
</dbReference>
<keyword evidence="7" id="KW-0479">Metal-binding</keyword>
<evidence type="ECO:0000256" key="1">
    <source>
        <dbReference type="ARBA" id="ARBA00000548"/>
    </source>
</evidence>
<evidence type="ECO:0000256" key="14">
    <source>
        <dbReference type="RuleBase" id="RU003615"/>
    </source>
</evidence>
<dbReference type="EC" id="3.2.1.1" evidence="6 15"/>
<dbReference type="AlphaFoldDB" id="Q8I9K5"/>
<dbReference type="GO" id="GO:0005975">
    <property type="term" value="P:carbohydrate metabolic process"/>
    <property type="evidence" value="ECO:0007669"/>
    <property type="project" value="InterPro"/>
</dbReference>
<dbReference type="Gene3D" id="2.60.40.1180">
    <property type="entry name" value="Golgi alpha-mannosidase II"/>
    <property type="match status" value="1"/>
</dbReference>
<dbReference type="CDD" id="cd11317">
    <property type="entry name" value="AmyAc_bac_euk_AmyA"/>
    <property type="match status" value="1"/>
</dbReference>
<feature type="domain" description="Glycosyl hydrolase family 13 catalytic" evidence="18">
    <location>
        <begin position="29"/>
        <end position="395"/>
    </location>
</feature>
<evidence type="ECO:0000256" key="4">
    <source>
        <dbReference type="ARBA" id="ARBA00008061"/>
    </source>
</evidence>
<evidence type="ECO:0000256" key="7">
    <source>
        <dbReference type="ARBA" id="ARBA00022723"/>
    </source>
</evidence>
<dbReference type="PRINTS" id="PR00110">
    <property type="entry name" value="ALPHAAMYLASE"/>
</dbReference>
<evidence type="ECO:0000259" key="18">
    <source>
        <dbReference type="SMART" id="SM00642"/>
    </source>
</evidence>
<keyword evidence="9" id="KW-0106">Calcium</keyword>
<feature type="domain" description="Alpha-amylase C-terminal" evidence="17">
    <location>
        <begin position="404"/>
        <end position="489"/>
    </location>
</feature>
<keyword evidence="8 15" id="KW-0378">Hydrolase</keyword>
<dbReference type="SUPFAM" id="SSF51011">
    <property type="entry name" value="Glycosyl hydrolase domain"/>
    <property type="match status" value="1"/>
</dbReference>
<evidence type="ECO:0000256" key="10">
    <source>
        <dbReference type="ARBA" id="ARBA00023157"/>
    </source>
</evidence>
<evidence type="ECO:0000313" key="19">
    <source>
        <dbReference type="EMBL" id="AAN77139.1"/>
    </source>
</evidence>
<sequence length="491" mass="54765">MKLFVVSLTLFCVNFALAQKNPNFVDGRGTIVHLFDWTWSDIADECENFLGPNGFGGVQTSPPNENIIWVQNNDRPWWEAYQPVSYKLENRHGNEEAFKDMVKRCNAVGVRVYPDVVVNHMASISTEGTAGDVCDPTNRDYPAVPYTIEHFHPTCGMDYNSPSAIRNCELSGLPDLNQTEDYVREKIKDYMNHLIEIGVAGFRIDAAKHMWPEDLKIIYGSLNDLNTDYFSAGSRPFFYQEVIDYGNDVVSKKEYIDFGRVCEFKYGNLIGPCFKGQCPFNLLNTFGFDEDQWGVIAGEHTLCFVTNHDTERDNNQFLNYKDGNLYRGAVAFMLAHYYAGVPKVMSGFEFDGRDSGPPHDDNFNILSPVYTETGCSNGWTCEHRWTSVVGMVQFRNVVAGTDMQQYWSNGNQIAFSRGNKGFFATTIGGDINQGIPTTLADGTYCDVMTGKLSNGSCTGKTVTVSGGNVQVQLSAGGDEIAMAIHVESKLS</sequence>
<comment type="cofactor">
    <cofactor evidence="3">
        <name>chloride</name>
        <dbReference type="ChEBI" id="CHEBI:17996"/>
    </cofactor>
</comment>
<evidence type="ECO:0000259" key="17">
    <source>
        <dbReference type="SMART" id="SM00632"/>
    </source>
</evidence>
<reference evidence="19" key="1">
    <citation type="submission" date="2002-07" db="EMBL/GenBank/DDBJ databases">
        <title>Molecular cloning of cDNAs encoding alfa-amylases of cotton boll weevil, Anthonomus grandis: an approach to insect resistance.</title>
        <authorList>
            <person name="Oliveira-Neto O.B."/>
            <person name="Batista J.A.N."/>
            <person name="Rigden D.J."/>
            <person name="Franco O.L."/>
            <person name="Falcao R."/>
            <person name="Fragoso R.R."/>
            <person name="Mello L.V."/>
            <person name="Grossi de Sa M.F."/>
        </authorList>
    </citation>
    <scope>NUCLEOTIDE SEQUENCE</scope>
</reference>
<dbReference type="PANTHER" id="PTHR43447">
    <property type="entry name" value="ALPHA-AMYLASE"/>
    <property type="match status" value="1"/>
</dbReference>
<dbReference type="InterPro" id="IPR006046">
    <property type="entry name" value="Alpha_amylase"/>
</dbReference>
<evidence type="ECO:0000256" key="12">
    <source>
        <dbReference type="ARBA" id="ARBA00023277"/>
    </source>
</evidence>
<evidence type="ECO:0000256" key="2">
    <source>
        <dbReference type="ARBA" id="ARBA00001913"/>
    </source>
</evidence>
<evidence type="ECO:0000256" key="8">
    <source>
        <dbReference type="ARBA" id="ARBA00022801"/>
    </source>
</evidence>
<accession>Q8I9K5</accession>
<feature type="signal peptide" evidence="16">
    <location>
        <begin position="1"/>
        <end position="18"/>
    </location>
</feature>
<dbReference type="GO" id="GO:0004556">
    <property type="term" value="F:alpha-amylase activity"/>
    <property type="evidence" value="ECO:0007669"/>
    <property type="project" value="UniProtKB-UniRule"/>
</dbReference>
<dbReference type="InterPro" id="IPR006047">
    <property type="entry name" value="GH13_cat_dom"/>
</dbReference>
<dbReference type="GO" id="GO:0046872">
    <property type="term" value="F:metal ion binding"/>
    <property type="evidence" value="ECO:0007669"/>
    <property type="project" value="UniProtKB-KW"/>
</dbReference>
<proteinExistence type="evidence at transcript level"/>
<evidence type="ECO:0000256" key="13">
    <source>
        <dbReference type="ARBA" id="ARBA00023295"/>
    </source>
</evidence>
<name>Q8I9K5_ANTGR</name>
<dbReference type="EMBL" id="AF527877">
    <property type="protein sequence ID" value="AAN77139.1"/>
    <property type="molecule type" value="mRNA"/>
</dbReference>
<dbReference type="SUPFAM" id="SSF51445">
    <property type="entry name" value="(Trans)glycosidases"/>
    <property type="match status" value="1"/>
</dbReference>
<keyword evidence="10" id="KW-1015">Disulfide bond</keyword>
<dbReference type="InterPro" id="IPR006048">
    <property type="entry name" value="A-amylase/branching_C"/>
</dbReference>
<keyword evidence="12 15" id="KW-0119">Carbohydrate metabolism</keyword>